<evidence type="ECO:0000313" key="3">
    <source>
        <dbReference type="EMBL" id="MBB5271902.1"/>
    </source>
</evidence>
<dbReference type="AlphaFoldDB" id="A0A7W8M8Q8"/>
<evidence type="ECO:0000259" key="2">
    <source>
        <dbReference type="Pfam" id="PF06378"/>
    </source>
</evidence>
<sequence>MSANDNYFLRLSRINVNDHVEKKGQFTYLSWPFAVAQLRQADPTATWEVRRFEGLPFLRTETGYYVEVAVSVQGVTLSQIHPVLDGKNRPIFEPTSFDINASIQRALVKAIALHGLGLYIYAGEDLPEADAGEAPARPAEPQPARPKAPVSSLPSAGRASPAQLRYIGRLLDETGSDLERLLEFFGVDELDELTSQAASRAIRSLESKRRAA</sequence>
<dbReference type="RefSeq" id="WP_183966803.1">
    <property type="nucleotide sequence ID" value="NZ_BAABEW010000023.1"/>
</dbReference>
<feature type="region of interest" description="Disordered" evidence="1">
    <location>
        <begin position="130"/>
        <end position="157"/>
    </location>
</feature>
<evidence type="ECO:0000313" key="4">
    <source>
        <dbReference type="Proteomes" id="UP000532440"/>
    </source>
</evidence>
<accession>A0A7W8M8Q8</accession>
<comment type="caution">
    <text evidence="3">The sequence shown here is derived from an EMBL/GenBank/DDBJ whole genome shotgun (WGS) entry which is preliminary data.</text>
</comment>
<dbReference type="EMBL" id="JACHGB010000004">
    <property type="protein sequence ID" value="MBB5271902.1"/>
    <property type="molecule type" value="Genomic_DNA"/>
</dbReference>
<name>A0A7W8M8Q8_9BURK</name>
<dbReference type="InterPro" id="IPR009425">
    <property type="entry name" value="DSRM_SSAP"/>
</dbReference>
<dbReference type="Pfam" id="PF06378">
    <property type="entry name" value="SSAP_Sak"/>
    <property type="match status" value="1"/>
</dbReference>
<evidence type="ECO:0000256" key="1">
    <source>
        <dbReference type="SAM" id="MobiDB-lite"/>
    </source>
</evidence>
<feature type="domain" description="SSAP RNA binding" evidence="2">
    <location>
        <begin position="7"/>
        <end position="134"/>
    </location>
</feature>
<protein>
    <recommendedName>
        <fullName evidence="2">SSAP RNA binding domain-containing protein</fullName>
    </recommendedName>
</protein>
<dbReference type="Proteomes" id="UP000532440">
    <property type="component" value="Unassembled WGS sequence"/>
</dbReference>
<keyword evidence="4" id="KW-1185">Reference proteome</keyword>
<organism evidence="3 4">
    <name type="scientific">Quisquiliibacterium transsilvanicum</name>
    <dbReference type="NCBI Taxonomy" id="1549638"/>
    <lineage>
        <taxon>Bacteria</taxon>
        <taxon>Pseudomonadati</taxon>
        <taxon>Pseudomonadota</taxon>
        <taxon>Betaproteobacteria</taxon>
        <taxon>Burkholderiales</taxon>
        <taxon>Burkholderiaceae</taxon>
        <taxon>Quisquiliibacterium</taxon>
    </lineage>
</organism>
<proteinExistence type="predicted"/>
<gene>
    <name evidence="3" type="ORF">HNQ70_001916</name>
</gene>
<reference evidence="3 4" key="1">
    <citation type="submission" date="2020-08" db="EMBL/GenBank/DDBJ databases">
        <title>Genomic Encyclopedia of Type Strains, Phase IV (KMG-IV): sequencing the most valuable type-strain genomes for metagenomic binning, comparative biology and taxonomic classification.</title>
        <authorList>
            <person name="Goeker M."/>
        </authorList>
    </citation>
    <scope>NUCLEOTIDE SEQUENCE [LARGE SCALE GENOMIC DNA]</scope>
    <source>
        <strain evidence="3 4">DSM 29781</strain>
    </source>
</reference>